<keyword evidence="3" id="KW-1185">Reference proteome</keyword>
<accession>A0ABT2L3M6</accession>
<sequence length="144" mass="16622">MLCERCKRRPAVNEMVINEDGVPVTRKLCRTCAFEVMTGYVPVVKRCPTCQMTQHALRQTRKAGCTTCYTVFRDDLLKMTRQYQQGHDHHVGSIPNLLRTPDERIEERLVKLAGELEQAVEQEDYERAARIKKEMIQLKGQGEA</sequence>
<protein>
    <submittedName>
        <fullName evidence="2">UvrB/UvrC motif-containing protein</fullName>
    </submittedName>
</protein>
<reference evidence="2 3" key="1">
    <citation type="submission" date="2022-07" db="EMBL/GenBank/DDBJ databases">
        <title>Genomic and pangenome structural analysis of the polyextremophile Exiguobacterium.</title>
        <authorList>
            <person name="Shen L."/>
        </authorList>
    </citation>
    <scope>NUCLEOTIDE SEQUENCE [LARGE SCALE GENOMIC DNA]</scope>
    <source>
        <strain evidence="2 3">12_1</strain>
    </source>
</reference>
<dbReference type="InterPro" id="IPR001943">
    <property type="entry name" value="UVR_dom"/>
</dbReference>
<dbReference type="PROSITE" id="PS50151">
    <property type="entry name" value="UVR"/>
    <property type="match status" value="1"/>
</dbReference>
<dbReference type="PANTHER" id="PTHR38430">
    <property type="entry name" value="PROTEIN-ARGININE KINASE ACTIVATOR PROTEIN"/>
    <property type="match status" value="1"/>
</dbReference>
<name>A0ABT2L3M6_9BACL</name>
<dbReference type="SUPFAM" id="SSF46600">
    <property type="entry name" value="C-terminal UvrC-binding domain of UvrB"/>
    <property type="match status" value="1"/>
</dbReference>
<dbReference type="Proteomes" id="UP001206821">
    <property type="component" value="Unassembled WGS sequence"/>
</dbReference>
<dbReference type="PIRSF" id="PIRSF015034">
    <property type="entry name" value="YacH"/>
    <property type="match status" value="1"/>
</dbReference>
<proteinExistence type="predicted"/>
<gene>
    <name evidence="2" type="ORF">NQG31_14695</name>
</gene>
<evidence type="ECO:0000259" key="1">
    <source>
        <dbReference type="PROSITE" id="PS50151"/>
    </source>
</evidence>
<dbReference type="InterPro" id="IPR036876">
    <property type="entry name" value="UVR_dom_sf"/>
</dbReference>
<feature type="domain" description="UVR" evidence="1">
    <location>
        <begin position="106"/>
        <end position="141"/>
    </location>
</feature>
<evidence type="ECO:0000313" key="2">
    <source>
        <dbReference type="EMBL" id="MCT4796795.1"/>
    </source>
</evidence>
<organism evidence="2 3">
    <name type="scientific">Exiguobacterium alkaliphilum</name>
    <dbReference type="NCBI Taxonomy" id="1428684"/>
    <lineage>
        <taxon>Bacteria</taxon>
        <taxon>Bacillati</taxon>
        <taxon>Bacillota</taxon>
        <taxon>Bacilli</taxon>
        <taxon>Bacillales</taxon>
        <taxon>Bacillales Family XII. Incertae Sedis</taxon>
        <taxon>Exiguobacterium</taxon>
    </lineage>
</organism>
<dbReference type="Pfam" id="PF02151">
    <property type="entry name" value="UVR"/>
    <property type="match status" value="1"/>
</dbReference>
<dbReference type="InterPro" id="IPR025542">
    <property type="entry name" value="YacH"/>
</dbReference>
<comment type="caution">
    <text evidence="2">The sequence shown here is derived from an EMBL/GenBank/DDBJ whole genome shotgun (WGS) entry which is preliminary data.</text>
</comment>
<evidence type="ECO:0000313" key="3">
    <source>
        <dbReference type="Proteomes" id="UP001206821"/>
    </source>
</evidence>
<dbReference type="RefSeq" id="WP_034817105.1">
    <property type="nucleotide sequence ID" value="NZ_JANIEK010000112.1"/>
</dbReference>
<dbReference type="PANTHER" id="PTHR38430:SF1">
    <property type="entry name" value="PROTEIN-ARGININE KINASE ACTIVATOR PROTEIN"/>
    <property type="match status" value="1"/>
</dbReference>
<dbReference type="EMBL" id="JANIEK010000112">
    <property type="protein sequence ID" value="MCT4796795.1"/>
    <property type="molecule type" value="Genomic_DNA"/>
</dbReference>